<dbReference type="Proteomes" id="UP001054945">
    <property type="component" value="Unassembled WGS sequence"/>
</dbReference>
<dbReference type="SUPFAM" id="SSF53335">
    <property type="entry name" value="S-adenosyl-L-methionine-dependent methyltransferases"/>
    <property type="match status" value="1"/>
</dbReference>
<reference evidence="2 3" key="1">
    <citation type="submission" date="2021-06" db="EMBL/GenBank/DDBJ databases">
        <title>Caerostris extrusa draft genome.</title>
        <authorList>
            <person name="Kono N."/>
            <person name="Arakawa K."/>
        </authorList>
    </citation>
    <scope>NUCLEOTIDE SEQUENCE [LARGE SCALE GENOMIC DNA]</scope>
</reference>
<dbReference type="PANTHER" id="PTHR14614">
    <property type="entry name" value="HEPATOCELLULAR CARCINOMA-ASSOCIATED ANTIGEN"/>
    <property type="match status" value="1"/>
</dbReference>
<dbReference type="InterPro" id="IPR029063">
    <property type="entry name" value="SAM-dependent_MTases_sf"/>
</dbReference>
<keyword evidence="1" id="KW-1133">Transmembrane helix</keyword>
<evidence type="ECO:0000313" key="3">
    <source>
        <dbReference type="Proteomes" id="UP001054945"/>
    </source>
</evidence>
<protein>
    <submittedName>
        <fullName evidence="2">Protein-lysine methyltransferase METTL21D</fullName>
    </submittedName>
</protein>
<dbReference type="PANTHER" id="PTHR14614:SF44">
    <property type="entry name" value="PROTEIN N-LYSINE METHYLTRANSFERASE METTL21D"/>
    <property type="match status" value="1"/>
</dbReference>
<dbReference type="GO" id="GO:0005829">
    <property type="term" value="C:cytosol"/>
    <property type="evidence" value="ECO:0007669"/>
    <property type="project" value="TreeGrafter"/>
</dbReference>
<sequence>MYETSENYEFTRELEVETHGVDLKFVQYSLGDVSSVVWDAGIVLGKYLDFQNKNKVLSGKIVIDIGSGTGVAGLFAAALGCLCIYKFILFLVVDKIFVLILKLEPVILTDLSSVIPLLEKNINENVDALKGSAIAYVLEWGKLEVKFPVPDLILVSDCIYYDMSVEKLIPTLFELSNENTEVLISYEDRDVGNKKELLKNFLDELRKHFHIDIIPRQLHHPDFQSDDIYLLKCKKNYLINCYLWIVLYLKIF</sequence>
<dbReference type="Gene3D" id="3.40.50.150">
    <property type="entry name" value="Vaccinia Virus protein VP39"/>
    <property type="match status" value="1"/>
</dbReference>
<keyword evidence="2" id="KW-0489">Methyltransferase</keyword>
<keyword evidence="1" id="KW-0812">Transmembrane</keyword>
<evidence type="ECO:0000313" key="2">
    <source>
        <dbReference type="EMBL" id="GIX92612.1"/>
    </source>
</evidence>
<dbReference type="InterPro" id="IPR019410">
    <property type="entry name" value="Methyltransf_16"/>
</dbReference>
<proteinExistence type="predicted"/>
<dbReference type="GO" id="GO:0008168">
    <property type="term" value="F:methyltransferase activity"/>
    <property type="evidence" value="ECO:0007669"/>
    <property type="project" value="UniProtKB-KW"/>
</dbReference>
<keyword evidence="2" id="KW-0808">Transferase</keyword>
<evidence type="ECO:0000256" key="1">
    <source>
        <dbReference type="SAM" id="Phobius"/>
    </source>
</evidence>
<gene>
    <name evidence="2" type="primary">VCPKMT</name>
    <name evidence="2" type="ORF">CEXT_128241</name>
</gene>
<feature type="transmembrane region" description="Helical" evidence="1">
    <location>
        <begin position="71"/>
        <end position="93"/>
    </location>
</feature>
<dbReference type="Pfam" id="PF10294">
    <property type="entry name" value="Methyltransf_16"/>
    <property type="match status" value="1"/>
</dbReference>
<dbReference type="EMBL" id="BPLR01004142">
    <property type="protein sequence ID" value="GIX92612.1"/>
    <property type="molecule type" value="Genomic_DNA"/>
</dbReference>
<comment type="caution">
    <text evidence="2">The sequence shown here is derived from an EMBL/GenBank/DDBJ whole genome shotgun (WGS) entry which is preliminary data.</text>
</comment>
<dbReference type="GO" id="GO:0032259">
    <property type="term" value="P:methylation"/>
    <property type="evidence" value="ECO:0007669"/>
    <property type="project" value="UniProtKB-KW"/>
</dbReference>
<keyword evidence="3" id="KW-1185">Reference proteome</keyword>
<name>A0AAV4P5J1_CAEEX</name>
<dbReference type="AlphaFoldDB" id="A0AAV4P5J1"/>
<accession>A0AAV4P5J1</accession>
<keyword evidence="1" id="KW-0472">Membrane</keyword>
<organism evidence="2 3">
    <name type="scientific">Caerostris extrusa</name>
    <name type="common">Bark spider</name>
    <name type="synonym">Caerostris bankana</name>
    <dbReference type="NCBI Taxonomy" id="172846"/>
    <lineage>
        <taxon>Eukaryota</taxon>
        <taxon>Metazoa</taxon>
        <taxon>Ecdysozoa</taxon>
        <taxon>Arthropoda</taxon>
        <taxon>Chelicerata</taxon>
        <taxon>Arachnida</taxon>
        <taxon>Araneae</taxon>
        <taxon>Araneomorphae</taxon>
        <taxon>Entelegynae</taxon>
        <taxon>Araneoidea</taxon>
        <taxon>Araneidae</taxon>
        <taxon>Caerostris</taxon>
    </lineage>
</organism>
<dbReference type="GO" id="GO:0032991">
    <property type="term" value="C:protein-containing complex"/>
    <property type="evidence" value="ECO:0007669"/>
    <property type="project" value="TreeGrafter"/>
</dbReference>